<dbReference type="InterPro" id="IPR025579">
    <property type="entry name" value="DUF4357"/>
</dbReference>
<name>A0A6J4SI63_9ACTN</name>
<reference evidence="3" key="1">
    <citation type="submission" date="2020-02" db="EMBL/GenBank/DDBJ databases">
        <authorList>
            <person name="Meier V. D."/>
        </authorList>
    </citation>
    <scope>NUCLEOTIDE SEQUENCE</scope>
    <source>
        <strain evidence="3">AVDCRST_MAG12</strain>
    </source>
</reference>
<evidence type="ECO:0000259" key="2">
    <source>
        <dbReference type="PROSITE" id="PS50164"/>
    </source>
</evidence>
<dbReference type="EMBL" id="CADCVK010000334">
    <property type="protein sequence ID" value="CAA9492946.1"/>
    <property type="molecule type" value="Genomic_DNA"/>
</dbReference>
<organism evidence="3">
    <name type="scientific">uncultured Rubrobacteraceae bacterium</name>
    <dbReference type="NCBI Taxonomy" id="349277"/>
    <lineage>
        <taxon>Bacteria</taxon>
        <taxon>Bacillati</taxon>
        <taxon>Actinomycetota</taxon>
        <taxon>Rubrobacteria</taxon>
        <taxon>Rubrobacterales</taxon>
        <taxon>Rubrobacteraceae</taxon>
        <taxon>environmental samples</taxon>
    </lineage>
</organism>
<feature type="compositionally biased region" description="Basic and acidic residues" evidence="1">
    <location>
        <begin position="178"/>
        <end position="195"/>
    </location>
</feature>
<protein>
    <recommendedName>
        <fullName evidence="2">GIY-YIG domain-containing protein</fullName>
    </recommendedName>
</protein>
<gene>
    <name evidence="3" type="ORF">AVDCRST_MAG12-2200</name>
</gene>
<dbReference type="CDD" id="cd10447">
    <property type="entry name" value="GIY-YIG_unchar_2"/>
    <property type="match status" value="1"/>
</dbReference>
<sequence length="315" mass="34812">MSGKTIRLYLAEGEPGGIMTAEIINWTGKAVVVPRSKLAGLAKREEAKRAGIYLLVGDDPENLSKKRVYVGESDNVFDRLKNHQTDVSKDFWTQTVFVTSKDENLTKSHVRYLEGRLIGLIAIAKRAILANGTGPAVRGLPEPDVADMEFFLDQIKMLLPVLGFFFAQPTPTPQSKPALKDEKDTTHKKEAEPKSQDASPLFYMSPVGTYAIAQEIDNEFVVSEGSTARKEGIRSWTSYRALREQLLQDGKLAEGEQPDLLVFTESVSFQSPSAAAAVVFGGNQNGRKVWKTEDGKTYAKWQEEKLEQATSTLPA</sequence>
<proteinExistence type="predicted"/>
<feature type="region of interest" description="Disordered" evidence="1">
    <location>
        <begin position="172"/>
        <end position="199"/>
    </location>
</feature>
<feature type="domain" description="GIY-YIG" evidence="2">
    <location>
        <begin position="48"/>
        <end position="127"/>
    </location>
</feature>
<dbReference type="AlphaFoldDB" id="A0A6J4SI63"/>
<evidence type="ECO:0000256" key="1">
    <source>
        <dbReference type="SAM" id="MobiDB-lite"/>
    </source>
</evidence>
<evidence type="ECO:0000313" key="3">
    <source>
        <dbReference type="EMBL" id="CAA9492946.1"/>
    </source>
</evidence>
<accession>A0A6J4SI63</accession>
<dbReference type="PROSITE" id="PS50164">
    <property type="entry name" value="GIY_YIG"/>
    <property type="match status" value="1"/>
</dbReference>
<dbReference type="Pfam" id="PF14267">
    <property type="entry name" value="DUF4357"/>
    <property type="match status" value="1"/>
</dbReference>
<dbReference type="InterPro" id="IPR000305">
    <property type="entry name" value="GIY-YIG_endonuc"/>
</dbReference>